<feature type="compositionally biased region" description="Polar residues" evidence="1">
    <location>
        <begin position="689"/>
        <end position="707"/>
    </location>
</feature>
<feature type="compositionally biased region" description="Polar residues" evidence="1">
    <location>
        <begin position="650"/>
        <end position="664"/>
    </location>
</feature>
<feature type="compositionally biased region" description="Basic residues" evidence="1">
    <location>
        <begin position="818"/>
        <end position="829"/>
    </location>
</feature>
<feature type="compositionally biased region" description="Basic and acidic residues" evidence="1">
    <location>
        <begin position="761"/>
        <end position="781"/>
    </location>
</feature>
<feature type="region of interest" description="Disordered" evidence="1">
    <location>
        <begin position="689"/>
        <end position="863"/>
    </location>
</feature>
<feature type="compositionally biased region" description="Polar residues" evidence="1">
    <location>
        <begin position="1"/>
        <end position="14"/>
    </location>
</feature>
<protein>
    <submittedName>
        <fullName evidence="2">Uncharacterized protein</fullName>
    </submittedName>
</protein>
<feature type="region of interest" description="Disordered" evidence="1">
    <location>
        <begin position="239"/>
        <end position="520"/>
    </location>
</feature>
<evidence type="ECO:0000256" key="1">
    <source>
        <dbReference type="SAM" id="MobiDB-lite"/>
    </source>
</evidence>
<feature type="compositionally biased region" description="Basic residues" evidence="1">
    <location>
        <begin position="783"/>
        <end position="793"/>
    </location>
</feature>
<accession>A0A2G8KLK0</accession>
<organism evidence="2 3">
    <name type="scientific">Stichopus japonicus</name>
    <name type="common">Sea cucumber</name>
    <dbReference type="NCBI Taxonomy" id="307972"/>
    <lineage>
        <taxon>Eukaryota</taxon>
        <taxon>Metazoa</taxon>
        <taxon>Echinodermata</taxon>
        <taxon>Eleutherozoa</taxon>
        <taxon>Echinozoa</taxon>
        <taxon>Holothuroidea</taxon>
        <taxon>Aspidochirotacea</taxon>
        <taxon>Aspidochirotida</taxon>
        <taxon>Stichopodidae</taxon>
        <taxon>Apostichopus</taxon>
    </lineage>
</organism>
<dbReference type="OrthoDB" id="10693060at2759"/>
<name>A0A2G8KLK0_STIJA</name>
<gene>
    <name evidence="2" type="ORF">BSL78_14252</name>
</gene>
<feature type="compositionally biased region" description="Polar residues" evidence="1">
    <location>
        <begin position="251"/>
        <end position="260"/>
    </location>
</feature>
<sequence length="1007" mass="107675">MEKTAMPTTASASQPKAPITKPAFANNDEQKKVTTYASVTSKPKASVINVLAATSSTNNKDMKKHAMPTTASVSQPKAPTTKPLEAKPAPAHCDKQMKETSYASVTSKPRARVSNVVATTSSTKNKDMKKHEMPTSASQPKASKTKPALVHSNQQKIVTSYTSVTSMPNATDAKVLAAIPAIKKMKQATNPVSASQPKAPITKPATVNSDEHKKVTSYASVTSKPNASVINVLAAKSSTNNKEMQEHAMPTTASVSQPKATITKPAPANNDEQKKVTTYASTTGKPKASEGNVLATAPATDKLEKTAKPTTASASQPKAPIPKPAPANNDEQKKVSSYASMTGKPKAAENQVLATAPATDKLKKTAIPTTASASQPKAPITKPAFANNDEQKKVTSYASTTGKPKASEGNVLATAPATDKLEKTAMPTTASASQPKAPIPKPAPANNDEQKKVSSYAASMTGKPKAAENQVLATAPATDRMEKTAMPTTASASQPKAPITKPAFANNDEQKKVTSYASVTSKPKARVNNVFADMKKTAIPTTTSVIQPYATTSTPLLRKPAPAHCDASLTSKIKSSTTKAATPASRKMIKLTQLTTASAIPQKATTLKPLVRRPASHNCVEQRKVPSYAFVTSKPKAAATKLLAATPTSNKTQKATMPTRTAPTSKPVKCNPALTDNNVHKRKTCYASGTSQSQFTSHIASTTTPAPANNGMRKNVASCASRQHKVTTTSDKREDQMQKDQEGPAVRPKVRMMSTGQYNRQRCDRRDYEDSSSESERDTAVRSKVKRLKKRKQMTAANHATPLDEDEDQFPSDCTQAARRKAKKKKAKVSKITEEATGATAAGAEKPSSETEKKGRKSPKPSSAAEIMAYFLGPDDAPCNIILNFDSDFEFKLPWGPEIKKPLYNTTEVVPPRVPLPDWAEYDKVGISTMKQCWSCPDEVNESNCTSKTAASGHKSVKSVDCRKTICLYSRNAFIPKLLSLSLIDQSRHSKWKGPRWLGEGHSGEEV</sequence>
<feature type="compositionally biased region" description="Basic and acidic residues" evidence="1">
    <location>
        <begin position="730"/>
        <end position="742"/>
    </location>
</feature>
<feature type="region of interest" description="Disordered" evidence="1">
    <location>
        <begin position="648"/>
        <end position="675"/>
    </location>
</feature>
<proteinExistence type="predicted"/>
<dbReference type="Proteomes" id="UP000230750">
    <property type="component" value="Unassembled WGS sequence"/>
</dbReference>
<feature type="compositionally biased region" description="Low complexity" evidence="1">
    <location>
        <begin position="835"/>
        <end position="845"/>
    </location>
</feature>
<keyword evidence="3" id="KW-1185">Reference proteome</keyword>
<feature type="region of interest" description="Disordered" evidence="1">
    <location>
        <begin position="188"/>
        <end position="212"/>
    </location>
</feature>
<dbReference type="AlphaFoldDB" id="A0A2G8KLK0"/>
<reference evidence="2 3" key="1">
    <citation type="journal article" date="2017" name="PLoS Biol.">
        <title>The sea cucumber genome provides insights into morphological evolution and visceral regeneration.</title>
        <authorList>
            <person name="Zhang X."/>
            <person name="Sun L."/>
            <person name="Yuan J."/>
            <person name="Sun Y."/>
            <person name="Gao Y."/>
            <person name="Zhang L."/>
            <person name="Li S."/>
            <person name="Dai H."/>
            <person name="Hamel J.F."/>
            <person name="Liu C."/>
            <person name="Yu Y."/>
            <person name="Liu S."/>
            <person name="Lin W."/>
            <person name="Guo K."/>
            <person name="Jin S."/>
            <person name="Xu P."/>
            <person name="Storey K.B."/>
            <person name="Huan P."/>
            <person name="Zhang T."/>
            <person name="Zhou Y."/>
            <person name="Zhang J."/>
            <person name="Lin C."/>
            <person name="Li X."/>
            <person name="Xing L."/>
            <person name="Huo D."/>
            <person name="Sun M."/>
            <person name="Wang L."/>
            <person name="Mercier A."/>
            <person name="Li F."/>
            <person name="Yang H."/>
            <person name="Xiang J."/>
        </authorList>
    </citation>
    <scope>NUCLEOTIDE SEQUENCE [LARGE SCALE GENOMIC DNA]</scope>
    <source>
        <strain evidence="2">Shaxun</strain>
        <tissue evidence="2">Muscle</tissue>
    </source>
</reference>
<feature type="region of interest" description="Disordered" evidence="1">
    <location>
        <begin position="1"/>
        <end position="26"/>
    </location>
</feature>
<evidence type="ECO:0000313" key="3">
    <source>
        <dbReference type="Proteomes" id="UP000230750"/>
    </source>
</evidence>
<feature type="compositionally biased region" description="Polar residues" evidence="1">
    <location>
        <begin position="718"/>
        <end position="729"/>
    </location>
</feature>
<feature type="region of interest" description="Disordered" evidence="1">
    <location>
        <begin position="54"/>
        <end position="151"/>
    </location>
</feature>
<feature type="compositionally biased region" description="Polar residues" evidence="1">
    <location>
        <begin position="69"/>
        <end position="78"/>
    </location>
</feature>
<feature type="compositionally biased region" description="Basic and acidic residues" evidence="1">
    <location>
        <begin position="124"/>
        <end position="133"/>
    </location>
</feature>
<dbReference type="EMBL" id="MRZV01000495">
    <property type="protein sequence ID" value="PIK48886.1"/>
    <property type="molecule type" value="Genomic_DNA"/>
</dbReference>
<comment type="caution">
    <text evidence="2">The sequence shown here is derived from an EMBL/GenBank/DDBJ whole genome shotgun (WGS) entry which is preliminary data.</text>
</comment>
<evidence type="ECO:0000313" key="2">
    <source>
        <dbReference type="EMBL" id="PIK48886.1"/>
    </source>
</evidence>